<accession>A0A8D5JNI8</accession>
<name>A0A8D5JNI8_9BACT</name>
<dbReference type="EMBL" id="AP024086">
    <property type="protein sequence ID" value="BCL60185.1"/>
    <property type="molecule type" value="Genomic_DNA"/>
</dbReference>
<dbReference type="InterPro" id="IPR045626">
    <property type="entry name" value="PGDH_ASB_dom"/>
</dbReference>
<dbReference type="Pfam" id="PF01842">
    <property type="entry name" value="ACT"/>
    <property type="match status" value="1"/>
</dbReference>
<reference evidence="2" key="1">
    <citation type="submission" date="2020-09" db="EMBL/GenBank/DDBJ databases">
        <title>Desulfogranum mesoprofundum gen. nov., sp. nov., a novel mesophilic, sulfate-reducing chemolithoautotroph isolated from a deep-sea hydrothermal vent chimney in the Suiyo Seamount.</title>
        <authorList>
            <person name="Hashimoto Y."/>
            <person name="Nakagawa S."/>
        </authorList>
    </citation>
    <scope>NUCLEOTIDE SEQUENCE</scope>
    <source>
        <strain evidence="2">KT2</strain>
    </source>
</reference>
<evidence type="ECO:0000313" key="3">
    <source>
        <dbReference type="Proteomes" id="UP000826725"/>
    </source>
</evidence>
<feature type="domain" description="ACT" evidence="1">
    <location>
        <begin position="77"/>
        <end position="152"/>
    </location>
</feature>
<dbReference type="KEGG" id="dbk:DGMP_08780"/>
<protein>
    <recommendedName>
        <fullName evidence="1">ACT domain-containing protein</fullName>
    </recommendedName>
</protein>
<keyword evidence="3" id="KW-1185">Reference proteome</keyword>
<dbReference type="Pfam" id="PF19304">
    <property type="entry name" value="PGDH_inter"/>
    <property type="match status" value="1"/>
</dbReference>
<evidence type="ECO:0000259" key="1">
    <source>
        <dbReference type="PROSITE" id="PS51671"/>
    </source>
</evidence>
<dbReference type="InterPro" id="IPR002912">
    <property type="entry name" value="ACT_dom"/>
</dbReference>
<dbReference type="PROSITE" id="PS51671">
    <property type="entry name" value="ACT"/>
    <property type="match status" value="1"/>
</dbReference>
<gene>
    <name evidence="2" type="ORF">DGMP_08780</name>
</gene>
<dbReference type="CDD" id="cd04902">
    <property type="entry name" value="ACT_3PGDH-xct"/>
    <property type="match status" value="1"/>
</dbReference>
<dbReference type="Proteomes" id="UP000826725">
    <property type="component" value="Chromosome"/>
</dbReference>
<proteinExistence type="predicted"/>
<dbReference type="AlphaFoldDB" id="A0A8D5JNI8"/>
<evidence type="ECO:0000313" key="2">
    <source>
        <dbReference type="EMBL" id="BCL60185.1"/>
    </source>
</evidence>
<sequence>MKDAVNFVNAPVIAKDRGIKVVESKTEKADDFANTLSIKVVTNKGEDVLVGTVFGRREPRLVRLNSFRLEALPSGPMLLVYNKDVPGVIGALGTTLGEAGVNISRMTVGREEESNQNVILLSTNELISKELLKRVRSLKNIADAQVLDLPGM</sequence>
<organism evidence="2 3">
    <name type="scientific">Desulfomarina profundi</name>
    <dbReference type="NCBI Taxonomy" id="2772557"/>
    <lineage>
        <taxon>Bacteria</taxon>
        <taxon>Pseudomonadati</taxon>
        <taxon>Thermodesulfobacteriota</taxon>
        <taxon>Desulfobulbia</taxon>
        <taxon>Desulfobulbales</taxon>
        <taxon>Desulfobulbaceae</taxon>
        <taxon>Desulfomarina</taxon>
    </lineage>
</organism>